<evidence type="ECO:0000259" key="1">
    <source>
        <dbReference type="Pfam" id="PF06094"/>
    </source>
</evidence>
<reference evidence="3" key="1">
    <citation type="submission" date="2016-10" db="EMBL/GenBank/DDBJ databases">
        <authorList>
            <person name="Varghese N."/>
            <person name="Submissions S."/>
        </authorList>
    </citation>
    <scope>NUCLEOTIDE SEQUENCE [LARGE SCALE GENOMIC DNA]</scope>
    <source>
        <strain evidence="3">DSM 25730</strain>
    </source>
</reference>
<dbReference type="GO" id="GO:0016740">
    <property type="term" value="F:transferase activity"/>
    <property type="evidence" value="ECO:0007669"/>
    <property type="project" value="UniProtKB-KW"/>
</dbReference>
<dbReference type="Pfam" id="PF06094">
    <property type="entry name" value="GGACT"/>
    <property type="match status" value="1"/>
</dbReference>
<keyword evidence="3" id="KW-1185">Reference proteome</keyword>
<dbReference type="OrthoDB" id="482277at2"/>
<proteinExistence type="predicted"/>
<feature type="domain" description="Gamma-glutamylcyclotransferase AIG2-like" evidence="1">
    <location>
        <begin position="6"/>
        <end position="131"/>
    </location>
</feature>
<organism evidence="2 3">
    <name type="scientific">Algibacter pectinivorans</name>
    <dbReference type="NCBI Taxonomy" id="870482"/>
    <lineage>
        <taxon>Bacteria</taxon>
        <taxon>Pseudomonadati</taxon>
        <taxon>Bacteroidota</taxon>
        <taxon>Flavobacteriia</taxon>
        <taxon>Flavobacteriales</taxon>
        <taxon>Flavobacteriaceae</taxon>
        <taxon>Algibacter</taxon>
    </lineage>
</organism>
<dbReference type="Proteomes" id="UP000199439">
    <property type="component" value="Unassembled WGS sequence"/>
</dbReference>
<accession>A0A1I1P568</accession>
<keyword evidence="2" id="KW-0808">Transferase</keyword>
<dbReference type="InterPro" id="IPR013024">
    <property type="entry name" value="GGCT-like"/>
</dbReference>
<protein>
    <submittedName>
        <fullName evidence="2">Uncharacterized conserved protein YtfP, gamma-glutamylcyclotransferase (GGCT)/AIG2-like family</fullName>
    </submittedName>
</protein>
<dbReference type="SUPFAM" id="SSF110857">
    <property type="entry name" value="Gamma-glutamyl cyclotransferase-like"/>
    <property type="match status" value="1"/>
</dbReference>
<sequence>MNSDYLFVYGTLLKDTTNNEMSKFLNANAAFFGRGYFIGKLYKVSWYPGAVISYNETDKVYGALFKLNNFDSVYKVLDAYEGVDENQPDSSLFKRELVTAFLDDGRTLNTWVYLYNQLLDGIPCIESGDFLRL</sequence>
<gene>
    <name evidence="2" type="ORF">SAMN04487987_103199</name>
</gene>
<name>A0A1I1P568_9FLAO</name>
<evidence type="ECO:0000313" key="3">
    <source>
        <dbReference type="Proteomes" id="UP000199439"/>
    </source>
</evidence>
<dbReference type="STRING" id="870482.SAMN04487987_103199"/>
<dbReference type="RefSeq" id="WP_092850340.1">
    <property type="nucleotide sequence ID" value="NZ_FOMI01000003.1"/>
</dbReference>
<dbReference type="EMBL" id="FOMI01000003">
    <property type="protein sequence ID" value="SFD05094.1"/>
    <property type="molecule type" value="Genomic_DNA"/>
</dbReference>
<dbReference type="AlphaFoldDB" id="A0A1I1P568"/>
<dbReference type="CDD" id="cd06661">
    <property type="entry name" value="GGCT_like"/>
    <property type="match status" value="1"/>
</dbReference>
<dbReference type="InterPro" id="IPR036568">
    <property type="entry name" value="GGCT-like_sf"/>
</dbReference>
<evidence type="ECO:0000313" key="2">
    <source>
        <dbReference type="EMBL" id="SFD05094.1"/>
    </source>
</evidence>
<dbReference type="Gene3D" id="3.10.490.10">
    <property type="entry name" value="Gamma-glutamyl cyclotransferase-like"/>
    <property type="match status" value="1"/>
</dbReference>
<dbReference type="InterPro" id="IPR009288">
    <property type="entry name" value="AIG2-like_dom"/>
</dbReference>